<evidence type="ECO:0000313" key="8">
    <source>
        <dbReference type="Proteomes" id="UP000242180"/>
    </source>
</evidence>
<name>A0A1X2HMD1_SYNRA</name>
<dbReference type="PROSITE" id="PS51375">
    <property type="entry name" value="PPR"/>
    <property type="match status" value="4"/>
</dbReference>
<keyword evidence="2" id="KW-0677">Repeat</keyword>
<comment type="subunit">
    <text evidence="4">Binds to mitochondrial small subunit 15S rRNA.</text>
</comment>
<feature type="repeat" description="PPR" evidence="5">
    <location>
        <begin position="33"/>
        <end position="67"/>
    </location>
</feature>
<keyword evidence="8" id="KW-1185">Reference proteome</keyword>
<sequence>MANALRARREPNRVLKEVLQTVAEIRKQNLKFDADTYLAMLTAYARTRNNGQVLNVLEQMAADGFEPTVEAYNIVLESYTAKGFSRFRNEFLELMKKNNVTYNAWTYMHVLKGLCKEDELEHALDFMENMKNKRIEVSLMSYVQLVACCLRLNDSQTAMYLLKEAEATHQNLDSQPLLIMDAMRVAAFTDDHDGVRYCWERAVDKYNMRPDEGTCLDVLRVAAKSADPPLATDVIRQLSKSGFVYKEHYFTPLIDAFAKRKDLKSAFNVLDIMRSSGVTPTKQSTRGILGNLNTIEDIDEAYYVLEEIRRENRNVDVTAFNAVVEACALAEDVNRTVATYREASALGVTMDVDTYNAVLLMCVKTQSRGLGNVVIEEMKKADVAPNLDTYTTMVRLACTQHNYEDAFTYIEEMKSYDVVPPAECYNTLARKLAAEKDPRFHIALEEMTTFGYRIPESTKQLWK</sequence>
<dbReference type="NCBIfam" id="TIGR00756">
    <property type="entry name" value="PPR"/>
    <property type="match status" value="3"/>
</dbReference>
<dbReference type="InterPro" id="IPR002885">
    <property type="entry name" value="PPR_rpt"/>
</dbReference>
<evidence type="ECO:0000256" key="1">
    <source>
        <dbReference type="ARBA" id="ARBA00006192"/>
    </source>
</evidence>
<evidence type="ECO:0000259" key="6">
    <source>
        <dbReference type="Pfam" id="PF23276"/>
    </source>
</evidence>
<dbReference type="InParanoid" id="A0A1X2HMD1"/>
<evidence type="ECO:0000313" key="7">
    <source>
        <dbReference type="EMBL" id="ORZ00544.1"/>
    </source>
</evidence>
<organism evidence="7 8">
    <name type="scientific">Syncephalastrum racemosum</name>
    <name type="common">Filamentous fungus</name>
    <dbReference type="NCBI Taxonomy" id="13706"/>
    <lineage>
        <taxon>Eukaryota</taxon>
        <taxon>Fungi</taxon>
        <taxon>Fungi incertae sedis</taxon>
        <taxon>Mucoromycota</taxon>
        <taxon>Mucoromycotina</taxon>
        <taxon>Mucoromycetes</taxon>
        <taxon>Mucorales</taxon>
        <taxon>Syncephalastraceae</taxon>
        <taxon>Syncephalastrum</taxon>
    </lineage>
</organism>
<dbReference type="OrthoDB" id="185373at2759"/>
<feature type="domain" description="Pentatricopeptide repeat-containing protein-mitochondrial" evidence="6">
    <location>
        <begin position="212"/>
        <end position="342"/>
    </location>
</feature>
<dbReference type="Gene3D" id="1.25.40.10">
    <property type="entry name" value="Tetratricopeptide repeat domain"/>
    <property type="match status" value="4"/>
</dbReference>
<comment type="similarity">
    <text evidence="1">Belongs to the CCM1 family.</text>
</comment>
<proteinExistence type="inferred from homology"/>
<dbReference type="PANTHER" id="PTHR47447:SF24">
    <property type="entry name" value="PENTATRICOPEPTIDE REPEAT-CONTAINING PROTEIN"/>
    <property type="match status" value="1"/>
</dbReference>
<dbReference type="Proteomes" id="UP000242180">
    <property type="component" value="Unassembled WGS sequence"/>
</dbReference>
<evidence type="ECO:0000256" key="5">
    <source>
        <dbReference type="PROSITE-ProRule" id="PRU00708"/>
    </source>
</evidence>
<protein>
    <recommendedName>
        <fullName evidence="6">Pentatricopeptide repeat-containing protein-mitochondrial domain-containing protein</fullName>
    </recommendedName>
</protein>
<accession>A0A1X2HMD1</accession>
<dbReference type="Pfam" id="PF13812">
    <property type="entry name" value="PPR_3"/>
    <property type="match status" value="3"/>
</dbReference>
<dbReference type="PANTHER" id="PTHR47447">
    <property type="entry name" value="OS03G0856100 PROTEIN"/>
    <property type="match status" value="1"/>
</dbReference>
<dbReference type="EMBL" id="MCGN01000002">
    <property type="protein sequence ID" value="ORZ00544.1"/>
    <property type="molecule type" value="Genomic_DNA"/>
</dbReference>
<dbReference type="AlphaFoldDB" id="A0A1X2HMD1"/>
<dbReference type="OMA" id="IMPLEKM"/>
<dbReference type="Pfam" id="PF23276">
    <property type="entry name" value="TPR_24"/>
    <property type="match status" value="1"/>
</dbReference>
<dbReference type="InterPro" id="IPR011990">
    <property type="entry name" value="TPR-like_helical_dom_sf"/>
</dbReference>
<feature type="repeat" description="PPR" evidence="5">
    <location>
        <begin position="386"/>
        <end position="420"/>
    </location>
</feature>
<feature type="repeat" description="PPR" evidence="5">
    <location>
        <begin position="246"/>
        <end position="280"/>
    </location>
</feature>
<comment type="caution">
    <text evidence="7">The sequence shown here is derived from an EMBL/GenBank/DDBJ whole genome shotgun (WGS) entry which is preliminary data.</text>
</comment>
<evidence type="ECO:0000256" key="2">
    <source>
        <dbReference type="ARBA" id="ARBA00022737"/>
    </source>
</evidence>
<comment type="function">
    <text evidence="3">Regulates mitochondrial small subunit maturation by controlling 15S rRNA 5'-end processing. Localizes to the 5' precursor of the 15S rRNA in a position that is subsequently occupied by mS47 in the mature yeast mtSSU. Uses structure and sequence-specific RNA recognition, binding to a single-stranded region of the precursor and specifically recognizing bases -6 to -1. The exchange of Ccm1 for mS47 is coupled to the irreversible removal of precursor rRNA that is accompanied by conformational changes of the mitoribosomal proteins uS5m and mS26. These conformational changes signal completion of 5'-end rRNA processing through protection of the mature 5'-end of the 15S rRNA and stabilization of mS47. The removal of the 5' precursor together with the dissociation of Ccm1 may be catalyzed by the 5'-3' exoribonuclease Pet127. Involved in the specific removal of group I introns in mitochondrial encoded transcripts.</text>
</comment>
<evidence type="ECO:0000256" key="4">
    <source>
        <dbReference type="ARBA" id="ARBA00044511"/>
    </source>
</evidence>
<gene>
    <name evidence="7" type="ORF">BCR43DRAFT_433604</name>
</gene>
<dbReference type="STRING" id="13706.A0A1X2HMD1"/>
<reference evidence="7 8" key="1">
    <citation type="submission" date="2016-07" db="EMBL/GenBank/DDBJ databases">
        <title>Pervasive Adenine N6-methylation of Active Genes in Fungi.</title>
        <authorList>
            <consortium name="DOE Joint Genome Institute"/>
            <person name="Mondo S.J."/>
            <person name="Dannebaum R.O."/>
            <person name="Kuo R.C."/>
            <person name="Labutti K."/>
            <person name="Haridas S."/>
            <person name="Kuo A."/>
            <person name="Salamov A."/>
            <person name="Ahrendt S.R."/>
            <person name="Lipzen A."/>
            <person name="Sullivan W."/>
            <person name="Andreopoulos W.B."/>
            <person name="Clum A."/>
            <person name="Lindquist E."/>
            <person name="Daum C."/>
            <person name="Ramamoorthy G.K."/>
            <person name="Gryganskyi A."/>
            <person name="Culley D."/>
            <person name="Magnuson J.K."/>
            <person name="James T.Y."/>
            <person name="O'Malley M.A."/>
            <person name="Stajich J.E."/>
            <person name="Spatafora J.W."/>
            <person name="Visel A."/>
            <person name="Grigoriev I.V."/>
        </authorList>
    </citation>
    <scope>NUCLEOTIDE SEQUENCE [LARGE SCALE GENOMIC DNA]</scope>
    <source>
        <strain evidence="7 8">NRRL 2496</strain>
    </source>
</reference>
<dbReference type="InterPro" id="IPR057027">
    <property type="entry name" value="TPR_mt"/>
</dbReference>
<feature type="repeat" description="PPR" evidence="5">
    <location>
        <begin position="103"/>
        <end position="137"/>
    </location>
</feature>
<evidence type="ECO:0000256" key="3">
    <source>
        <dbReference type="ARBA" id="ARBA00044493"/>
    </source>
</evidence>